<evidence type="ECO:0000313" key="2">
    <source>
        <dbReference type="EMBL" id="ATL66827.1"/>
    </source>
</evidence>
<dbReference type="Gene3D" id="1.10.260.40">
    <property type="entry name" value="lambda repressor-like DNA-binding domains"/>
    <property type="match status" value="1"/>
</dbReference>
<name>A0A291RHJ2_9NOCA</name>
<evidence type="ECO:0000313" key="3">
    <source>
        <dbReference type="Proteomes" id="UP000221961"/>
    </source>
</evidence>
<protein>
    <submittedName>
        <fullName evidence="2">Transcriptional regulator</fullName>
    </submittedName>
</protein>
<dbReference type="InterPro" id="IPR001387">
    <property type="entry name" value="Cro/C1-type_HTH"/>
</dbReference>
<feature type="domain" description="HTH cro/C1-type" evidence="1">
    <location>
        <begin position="8"/>
        <end position="62"/>
    </location>
</feature>
<gene>
    <name evidence="2" type="ORF">CRH09_12000</name>
</gene>
<organism evidence="2 3">
    <name type="scientific">Nocardia terpenica</name>
    <dbReference type="NCBI Taxonomy" id="455432"/>
    <lineage>
        <taxon>Bacteria</taxon>
        <taxon>Bacillati</taxon>
        <taxon>Actinomycetota</taxon>
        <taxon>Actinomycetes</taxon>
        <taxon>Mycobacteriales</taxon>
        <taxon>Nocardiaceae</taxon>
        <taxon>Nocardia</taxon>
    </lineage>
</organism>
<dbReference type="SMART" id="SM00530">
    <property type="entry name" value="HTH_XRE"/>
    <property type="match status" value="1"/>
</dbReference>
<sequence>MSAVGDRLKNARKLAGMTQRELADASGVSLSQVRKIEQGDYEPRLETLRTFAVAMNLRTSALQTTPDYQRPDDDTEAQWQPVLRALSGDISQPDEPATADGVRAMLETMQAMIGADRYREVTALLPNLIRDLDSLENARDLRFKILNMVASLLAQTRQFEVADVVLGRAVATAETRLEAATAVDTSLWALLRQGRLDEARNLAVHWADDIEPRFSRATLESVAMWGRLWLKIANAAVRDNQPGEVEDALSLARAAAARIGRDVYVERLLGRTFGPLEVSYIAAESFVIAHEPEKTLAIAAKAPAPTIEPAGASRMRHKLDVANAHTQVGHYSEALDVFRGVQRTAPEWLVQQRYARDILGTIVSKRRTLTPEMHELANAIKLDY</sequence>
<dbReference type="InterPro" id="IPR010982">
    <property type="entry name" value="Lambda_DNA-bd_dom_sf"/>
</dbReference>
<dbReference type="PROSITE" id="PS50943">
    <property type="entry name" value="HTH_CROC1"/>
    <property type="match status" value="1"/>
</dbReference>
<evidence type="ECO:0000259" key="1">
    <source>
        <dbReference type="PROSITE" id="PS50943"/>
    </source>
</evidence>
<dbReference type="Proteomes" id="UP000221961">
    <property type="component" value="Chromosome"/>
</dbReference>
<dbReference type="CDD" id="cd00093">
    <property type="entry name" value="HTH_XRE"/>
    <property type="match status" value="1"/>
</dbReference>
<dbReference type="RefSeq" id="WP_098694003.1">
    <property type="nucleotide sequence ID" value="NZ_CP023778.1"/>
</dbReference>
<accession>A0A291RHJ2</accession>
<dbReference type="GO" id="GO:0003677">
    <property type="term" value="F:DNA binding"/>
    <property type="evidence" value="ECO:0007669"/>
    <property type="project" value="InterPro"/>
</dbReference>
<dbReference type="Pfam" id="PF01381">
    <property type="entry name" value="HTH_3"/>
    <property type="match status" value="1"/>
</dbReference>
<dbReference type="KEGG" id="ntp:CRH09_12000"/>
<dbReference type="AlphaFoldDB" id="A0A291RHJ2"/>
<reference evidence="2 3" key="1">
    <citation type="submission" date="2017-10" db="EMBL/GenBank/DDBJ databases">
        <title>Comparative genomics between pathogenic Norcardia.</title>
        <authorList>
            <person name="Zeng L."/>
        </authorList>
    </citation>
    <scope>NUCLEOTIDE SEQUENCE [LARGE SCALE GENOMIC DNA]</scope>
    <source>
        <strain evidence="2 3">NC_YFY_NT001</strain>
    </source>
</reference>
<dbReference type="SUPFAM" id="SSF47413">
    <property type="entry name" value="lambda repressor-like DNA-binding domains"/>
    <property type="match status" value="1"/>
</dbReference>
<dbReference type="GeneID" id="88358125"/>
<proteinExistence type="predicted"/>
<dbReference type="EMBL" id="CP023778">
    <property type="protein sequence ID" value="ATL66827.1"/>
    <property type="molecule type" value="Genomic_DNA"/>
</dbReference>